<evidence type="ECO:0000259" key="1">
    <source>
        <dbReference type="Pfam" id="PF04738"/>
    </source>
</evidence>
<accession>A0ABP5ZTX5</accession>
<dbReference type="Pfam" id="PF04738">
    <property type="entry name" value="Lant_dehydr_N"/>
    <property type="match status" value="1"/>
</dbReference>
<dbReference type="EMBL" id="BAAATA010000035">
    <property type="protein sequence ID" value="GAA2504464.1"/>
    <property type="molecule type" value="Genomic_DNA"/>
</dbReference>
<sequence>MSIYRNTGTALLRAATKPLTQVPDWWPDLDDADMCRAWLRMVWSDEHFAAGVRQASPDLALTLDAICAHEQVRSRTVRRAAASAVRYLLRAVGRPTPFGLFAGVAPATLGHAAKVRWGSNHQAVMRADADLVHGIVRRLEDMPAIRKRLTVAVNNLVTRRGNHLHVQWGGPMGATVRRTPATDLVERLAAWPIVFAELRDALAEAFPESDPARAESLLESLMEKRFLVSALRAPMTEPDPLIHVIRELRAVDAARVPEAASLLASLETAQQGISSHNQAPPAAQPALREQVETALHAVATDARWTTAVDLVLDTDVQVPDRVVRHMEQAADVLLRLSRHPDGQGAWNDFQVAFWERYGTGTLVPVKDVVDPVAGLGYPHSYPGSRMPAPRTFVSERDQRLLHLAWRTAAIGQEEIVLTDDTVEYLAGRTTKTAAPAHVEMCARIHATDVDALERGDYHLVVTPARSAGTLTSRFTPAATGSGLEDAYRKMPAEVAGAVRAQMSFPGLYPHTESVARIPAYLDHVMPMGEVRSPDDPAQIIDVDDLAVTATSSRLHLVSISRRQVIDPQVFHAMALEKQPPLLARFIAHLVRAFGPRWSGFDWGPAAASLPFLPRVRYGRTVLSPARWLLTRNSLPAGEDWNAALADWRTTWSCDGTVDLRDDDRTLRLDLDVPAHAELLRQHLEQRGEAVLTEAPPPDAFGWIGGHAHEVAVPLASTLPPRPNPLTGPLPVLTNKASAPVLDTPHGRWVCIHLYTHPDQHEEVIRLLPRLAEPLGDPPWWFIRYLTPTDTDHLRLRVRAADPEQHGTLTHTIGQWAAQLRGRGLIADAVLTSYRPEIGRYGPGRAMEAAERLFAADSRFVAALITAGEGGQAATAVSMVDLALGFLGPEKGLRHLVARRAPSRPVDRFVTTLVQQGVQAGDPAGRAWSSAVAEIWRQRAKALADYRKTLPGELGPAAVLDSLLHMHHNRMRGVGRDDEAVCRQLARQAAVAALARKGNSA</sequence>
<evidence type="ECO:0000259" key="2">
    <source>
        <dbReference type="Pfam" id="PF14028"/>
    </source>
</evidence>
<keyword evidence="4" id="KW-1185">Reference proteome</keyword>
<proteinExistence type="predicted"/>
<feature type="domain" description="Lantibiotic dehydratase N-terminal" evidence="1">
    <location>
        <begin position="45"/>
        <end position="679"/>
    </location>
</feature>
<feature type="domain" description="Thiopeptide-type bacteriocin biosynthesis" evidence="2">
    <location>
        <begin position="748"/>
        <end position="988"/>
    </location>
</feature>
<dbReference type="InterPro" id="IPR006827">
    <property type="entry name" value="Lant_deHydtase_N"/>
</dbReference>
<evidence type="ECO:0000313" key="4">
    <source>
        <dbReference type="Proteomes" id="UP001501358"/>
    </source>
</evidence>
<evidence type="ECO:0000313" key="3">
    <source>
        <dbReference type="EMBL" id="GAA2504464.1"/>
    </source>
</evidence>
<gene>
    <name evidence="3" type="ORF">GCM10010406_46350</name>
</gene>
<reference evidence="4" key="1">
    <citation type="journal article" date="2019" name="Int. J. Syst. Evol. Microbiol.">
        <title>The Global Catalogue of Microorganisms (GCM) 10K type strain sequencing project: providing services to taxonomists for standard genome sequencing and annotation.</title>
        <authorList>
            <consortium name="The Broad Institute Genomics Platform"/>
            <consortium name="The Broad Institute Genome Sequencing Center for Infectious Disease"/>
            <person name="Wu L."/>
            <person name="Ma J."/>
        </authorList>
    </citation>
    <scope>NUCLEOTIDE SEQUENCE [LARGE SCALE GENOMIC DNA]</scope>
    <source>
        <strain evidence="4">JCM 6307</strain>
    </source>
</reference>
<dbReference type="NCBIfam" id="TIGR03891">
    <property type="entry name" value="thiopep_ocin"/>
    <property type="match status" value="1"/>
</dbReference>
<protein>
    <submittedName>
        <fullName evidence="3">Lantibiotic dehydratase</fullName>
    </submittedName>
</protein>
<organism evidence="3 4">
    <name type="scientific">Streptomyces thermolineatus</name>
    <dbReference type="NCBI Taxonomy" id="44033"/>
    <lineage>
        <taxon>Bacteria</taxon>
        <taxon>Bacillati</taxon>
        <taxon>Actinomycetota</taxon>
        <taxon>Actinomycetes</taxon>
        <taxon>Kitasatosporales</taxon>
        <taxon>Streptomycetaceae</taxon>
        <taxon>Streptomyces</taxon>
    </lineage>
</organism>
<dbReference type="Pfam" id="PF14028">
    <property type="entry name" value="Lant_dehydr_C"/>
    <property type="match status" value="1"/>
</dbReference>
<name>A0ABP5ZTX5_9ACTN</name>
<dbReference type="InterPro" id="IPR023809">
    <property type="entry name" value="Thiopep_bacteriocin_synth_dom"/>
</dbReference>
<dbReference type="Proteomes" id="UP001501358">
    <property type="component" value="Unassembled WGS sequence"/>
</dbReference>
<comment type="caution">
    <text evidence="3">The sequence shown here is derived from an EMBL/GenBank/DDBJ whole genome shotgun (WGS) entry which is preliminary data.</text>
</comment>